<dbReference type="Proteomes" id="UP001060215">
    <property type="component" value="Chromosome 14"/>
</dbReference>
<sequence length="638" mass="70215">MHFDSSAPHNMTENDAFNVPMDMGDRNAIFMDGMFSHMSSVSPAQPSSLDPNNQNQIMAEFPALPMLQGECTNNLHTGFTISNHVGHVDCDALIPGNPSLGRNTIIDNSLTSSCPISNTEALGRFMGGEPISATSLATLLAARCDPRDNLNELATSAPSVNPLEILKTSISNDYSDALNSAFATSMNCGYDGILGGVNNKWDFDKCLASPELSGKVPGRTGFQPFQLMGNINPNGWISLDNANVSADNPSGSSEFRNELSLSLATCQPSIIHGTSIPDQCSEISCSSVTHRSLNEMPFGSETSCNSKNLSLSFGSCRSVQVSQFLSGSRYLRVIQEILAEIASYSLENLDQINYPASGIGTGAKFSVSSSCLAGRGYTVMGSDGDDRFEVQMEPVVQGQDFEAKKKHLLALLQVVDERYNQCLDEIHTVISAFHAATELDPHLHARFALHSISSLYKNLKERISNQIITTGMYFNKGDDAREADKSFETSFIQKQWALQQLRSKDHQLWRPQRGLPERSVSVLRAWMFQNFLHPYPKDSEKHLLAVKSGLTRSQVSNWFINARVRLWKPMIEEMYAEMNRRKGRRSDEETDSNHRSLVSIGSHRRFNMNVVGLLCVSSLSPSSLGSLCQVLDSPNSEP</sequence>
<name>A0ACC0FMB5_9ERIC</name>
<proteinExistence type="predicted"/>
<dbReference type="EMBL" id="CM045771">
    <property type="protein sequence ID" value="KAI7989227.1"/>
    <property type="molecule type" value="Genomic_DNA"/>
</dbReference>
<keyword evidence="1" id="KW-0371">Homeobox</keyword>
<accession>A0ACC0FMB5</accession>
<keyword evidence="1" id="KW-0238">DNA-binding</keyword>
<evidence type="ECO:0000313" key="1">
    <source>
        <dbReference type="EMBL" id="KAI7989227.1"/>
    </source>
</evidence>
<reference evidence="1 2" key="1">
    <citation type="journal article" date="2022" name="Plant J.">
        <title>Chromosome-level genome of Camellia lanceoleosa provides a valuable resource for understanding genome evolution and self-incompatibility.</title>
        <authorList>
            <person name="Gong W."/>
            <person name="Xiao S."/>
            <person name="Wang L."/>
            <person name="Liao Z."/>
            <person name="Chang Y."/>
            <person name="Mo W."/>
            <person name="Hu G."/>
            <person name="Li W."/>
            <person name="Zhao G."/>
            <person name="Zhu H."/>
            <person name="Hu X."/>
            <person name="Ji K."/>
            <person name="Xiang X."/>
            <person name="Song Q."/>
            <person name="Yuan D."/>
            <person name="Jin S."/>
            <person name="Zhang L."/>
        </authorList>
    </citation>
    <scope>NUCLEOTIDE SEQUENCE [LARGE SCALE GENOMIC DNA]</scope>
    <source>
        <strain evidence="1">SQ_2022a</strain>
    </source>
</reference>
<organism evidence="1 2">
    <name type="scientific">Camellia lanceoleosa</name>
    <dbReference type="NCBI Taxonomy" id="1840588"/>
    <lineage>
        <taxon>Eukaryota</taxon>
        <taxon>Viridiplantae</taxon>
        <taxon>Streptophyta</taxon>
        <taxon>Embryophyta</taxon>
        <taxon>Tracheophyta</taxon>
        <taxon>Spermatophyta</taxon>
        <taxon>Magnoliopsida</taxon>
        <taxon>eudicotyledons</taxon>
        <taxon>Gunneridae</taxon>
        <taxon>Pentapetalae</taxon>
        <taxon>asterids</taxon>
        <taxon>Ericales</taxon>
        <taxon>Theaceae</taxon>
        <taxon>Camellia</taxon>
    </lineage>
</organism>
<evidence type="ECO:0000313" key="2">
    <source>
        <dbReference type="Proteomes" id="UP001060215"/>
    </source>
</evidence>
<keyword evidence="2" id="KW-1185">Reference proteome</keyword>
<protein>
    <submittedName>
        <fullName evidence="1">Homeobox protein ATH1</fullName>
    </submittedName>
</protein>
<comment type="caution">
    <text evidence="1">The sequence shown here is derived from an EMBL/GenBank/DDBJ whole genome shotgun (WGS) entry which is preliminary data.</text>
</comment>
<gene>
    <name evidence="1" type="ORF">LOK49_LG13G02257</name>
</gene>